<organism evidence="1 2">
    <name type="scientific">Pelagibaculum spongiae</name>
    <dbReference type="NCBI Taxonomy" id="2080658"/>
    <lineage>
        <taxon>Bacteria</taxon>
        <taxon>Pseudomonadati</taxon>
        <taxon>Pseudomonadota</taxon>
        <taxon>Gammaproteobacteria</taxon>
        <taxon>Oceanospirillales</taxon>
        <taxon>Pelagibaculum</taxon>
    </lineage>
</organism>
<gene>
    <name evidence="1" type="ORF">DC094_03375</name>
</gene>
<dbReference type="EMBL" id="QDDL01000001">
    <property type="protein sequence ID" value="PVZ72073.1"/>
    <property type="molecule type" value="Genomic_DNA"/>
</dbReference>
<sequence>MKKFTQVSKDNLMETIECIVASPKVHSYNVGLTIDVDARHKTYKYFTPSWPHFVVIKSGLDMEMALKVESNHSAQFNIKIA</sequence>
<reference evidence="1 2" key="1">
    <citation type="submission" date="2018-04" db="EMBL/GenBank/DDBJ databases">
        <title>Thalassorhabdus spongiae gen. nov., sp. nov., isolated from a marine sponge in South-West Iceland.</title>
        <authorList>
            <person name="Knobloch S."/>
            <person name="Daussin A."/>
            <person name="Johannsson R."/>
            <person name="Marteinsson V.T."/>
        </authorList>
    </citation>
    <scope>NUCLEOTIDE SEQUENCE [LARGE SCALE GENOMIC DNA]</scope>
    <source>
        <strain evidence="1 2">Hp12</strain>
    </source>
</reference>
<evidence type="ECO:0000313" key="1">
    <source>
        <dbReference type="EMBL" id="PVZ72073.1"/>
    </source>
</evidence>
<dbReference type="AlphaFoldDB" id="A0A2V1H0S1"/>
<proteinExistence type="predicted"/>
<protein>
    <submittedName>
        <fullName evidence="1">Uncharacterized protein</fullName>
    </submittedName>
</protein>
<comment type="caution">
    <text evidence="1">The sequence shown here is derived from an EMBL/GenBank/DDBJ whole genome shotgun (WGS) entry which is preliminary data.</text>
</comment>
<accession>A0A2V1H0S1</accession>
<keyword evidence="2" id="KW-1185">Reference proteome</keyword>
<dbReference type="Proteomes" id="UP000244906">
    <property type="component" value="Unassembled WGS sequence"/>
</dbReference>
<name>A0A2V1H0S1_9GAMM</name>
<evidence type="ECO:0000313" key="2">
    <source>
        <dbReference type="Proteomes" id="UP000244906"/>
    </source>
</evidence>
<dbReference type="RefSeq" id="WP_116685657.1">
    <property type="nucleotide sequence ID" value="NZ_CAWNYD010000001.1"/>
</dbReference>